<dbReference type="PANTHER" id="PTHR34235">
    <property type="entry name" value="SLR1203 PROTEIN-RELATED"/>
    <property type="match status" value="1"/>
</dbReference>
<keyword evidence="2" id="KW-1185">Reference proteome</keyword>
<dbReference type="EMBL" id="PGEM01000121">
    <property type="protein sequence ID" value="PPJ62397.1"/>
    <property type="molecule type" value="Genomic_DNA"/>
</dbReference>
<gene>
    <name evidence="1" type="ORF">CUN59_15760</name>
</gene>
<protein>
    <submittedName>
        <fullName evidence="1">DUF29 domain-containing protein</fullName>
    </submittedName>
</protein>
<evidence type="ECO:0000313" key="1">
    <source>
        <dbReference type="EMBL" id="PPJ62397.1"/>
    </source>
</evidence>
<evidence type="ECO:0000313" key="2">
    <source>
        <dbReference type="Proteomes" id="UP000239589"/>
    </source>
</evidence>
<dbReference type="Proteomes" id="UP000239589">
    <property type="component" value="Unassembled WGS sequence"/>
</dbReference>
<dbReference type="Gene3D" id="1.20.1220.20">
    <property type="entry name" value="Uncharcterised protein PF01724"/>
    <property type="match status" value="1"/>
</dbReference>
<accession>A0A2S6CRS4</accession>
<comment type="caution">
    <text evidence="1">The sequence shown here is derived from an EMBL/GenBank/DDBJ whole genome shotgun (WGS) entry which is preliminary data.</text>
</comment>
<reference evidence="1 2" key="1">
    <citation type="submission" date="2018-02" db="EMBL/GenBank/DDBJ databases">
        <title>Discovery of a pederin family compound in a non-symbiotic bloom-forming cyanobacterium.</title>
        <authorList>
            <person name="Kust A."/>
            <person name="Mares J."/>
            <person name="Jokela J."/>
            <person name="Urajova P."/>
            <person name="Hajek J."/>
            <person name="Saurav K."/>
            <person name="Voracova K."/>
            <person name="Fewer D.P."/>
            <person name="Haapaniemi E."/>
            <person name="Permi P."/>
            <person name="Rehakova K."/>
            <person name="Sivonen K."/>
            <person name="Hrouzek P."/>
        </authorList>
    </citation>
    <scope>NUCLEOTIDE SEQUENCE [LARGE SCALE GENOMIC DNA]</scope>
    <source>
        <strain evidence="1 2">CHARLIE-1</strain>
    </source>
</reference>
<sequence>MANITYIDHNKTLYDQDFYLWIQTTIQQLKERNLEQLDIENLIEEIDSMGRSEKKELKTRLVVLIEHLLKLQYWIEEKDNNARGWRNTVVEQRRQIAYTLADSPSLKAILNDVFLPCYQDSRKDTINKYQLPSNLFPEEPPFSLTQVLNADFIP</sequence>
<dbReference type="PANTHER" id="PTHR34235:SF3">
    <property type="entry name" value="SLR1203 PROTEIN"/>
    <property type="match status" value="1"/>
</dbReference>
<dbReference type="OrthoDB" id="5769308at2"/>
<dbReference type="InterPro" id="IPR002636">
    <property type="entry name" value="DUF29"/>
</dbReference>
<organism evidence="1 2">
    <name type="scientific">Cuspidothrix issatschenkoi CHARLIE-1</name>
    <dbReference type="NCBI Taxonomy" id="2052836"/>
    <lineage>
        <taxon>Bacteria</taxon>
        <taxon>Bacillati</taxon>
        <taxon>Cyanobacteriota</taxon>
        <taxon>Cyanophyceae</taxon>
        <taxon>Nostocales</taxon>
        <taxon>Aphanizomenonaceae</taxon>
        <taxon>Cuspidothrix</taxon>
    </lineage>
</organism>
<dbReference type="Pfam" id="PF01724">
    <property type="entry name" value="DUF29"/>
    <property type="match status" value="1"/>
</dbReference>
<name>A0A2S6CRS4_9CYAN</name>
<proteinExistence type="predicted"/>
<dbReference type="RefSeq" id="WP_104388734.1">
    <property type="nucleotide sequence ID" value="NZ_PGEM01000121.1"/>
</dbReference>
<dbReference type="AlphaFoldDB" id="A0A2S6CRS4"/>